<dbReference type="InterPro" id="IPR013766">
    <property type="entry name" value="Thioredoxin_domain"/>
</dbReference>
<accession>A0ABW7N176</accession>
<proteinExistence type="predicted"/>
<evidence type="ECO:0000256" key="1">
    <source>
        <dbReference type="ARBA" id="ARBA00022729"/>
    </source>
</evidence>
<dbReference type="Gene3D" id="3.40.30.10">
    <property type="entry name" value="Glutaredoxin"/>
    <property type="match status" value="1"/>
</dbReference>
<keyword evidence="2" id="KW-0676">Redox-active center</keyword>
<dbReference type="EMBL" id="JBAWKB010000005">
    <property type="protein sequence ID" value="MFH6772855.1"/>
    <property type="molecule type" value="Genomic_DNA"/>
</dbReference>
<gene>
    <name evidence="4" type="ORF">V8G58_13005</name>
</gene>
<keyword evidence="5" id="KW-1185">Reference proteome</keyword>
<comment type="caution">
    <text evidence="4">The sequence shown here is derived from an EMBL/GenBank/DDBJ whole genome shotgun (WGS) entry which is preliminary data.</text>
</comment>
<dbReference type="PANTHER" id="PTHR15337:SF11">
    <property type="entry name" value="THIOREDOXIN DOMAIN-CONTAINING PROTEIN"/>
    <property type="match status" value="1"/>
</dbReference>
<dbReference type="PANTHER" id="PTHR15337">
    <property type="entry name" value="ANTERIOR GRADIENT PROTEIN-RELATED"/>
    <property type="match status" value="1"/>
</dbReference>
<reference evidence="4 5" key="1">
    <citation type="submission" date="2024-02" db="EMBL/GenBank/DDBJ databases">
        <title>A Gaetbulibacter species isolated from tidal flats and genomic insights of their niches.</title>
        <authorList>
            <person name="Ye Y."/>
        </authorList>
    </citation>
    <scope>NUCLEOTIDE SEQUENCE [LARGE SCALE GENOMIC DNA]</scope>
    <source>
        <strain evidence="4 5">KYW382</strain>
    </source>
</reference>
<protein>
    <submittedName>
        <fullName evidence="4">Thioredoxin family protein</fullName>
    </submittedName>
</protein>
<dbReference type="InterPro" id="IPR051099">
    <property type="entry name" value="AGR/TXD"/>
</dbReference>
<dbReference type="InterPro" id="IPR036249">
    <property type="entry name" value="Thioredoxin-like_sf"/>
</dbReference>
<dbReference type="RefSeq" id="WP_344742127.1">
    <property type="nucleotide sequence ID" value="NZ_BAABAY010000007.1"/>
</dbReference>
<evidence type="ECO:0000256" key="2">
    <source>
        <dbReference type="ARBA" id="ARBA00023284"/>
    </source>
</evidence>
<keyword evidence="1" id="KW-0732">Signal</keyword>
<feature type="domain" description="Thioredoxin" evidence="3">
    <location>
        <begin position="5"/>
        <end position="146"/>
    </location>
</feature>
<evidence type="ECO:0000313" key="4">
    <source>
        <dbReference type="EMBL" id="MFH6772855.1"/>
    </source>
</evidence>
<dbReference type="InterPro" id="IPR017937">
    <property type="entry name" value="Thioredoxin_CS"/>
</dbReference>
<dbReference type="PROSITE" id="PS51257">
    <property type="entry name" value="PROKAR_LIPOPROTEIN"/>
    <property type="match status" value="1"/>
</dbReference>
<sequence>MKNLLFILASLILFSCGNKTKKQNHSIIGIEFSSESFEKAIEISKELNRPIFIDFSTSWCGPCKKMDNFVFTDSIIGDFYNKNFICLKYDAERGEGIILANKFEVNAYPTLLFFSPQLEIELKHVGYKGPTEFLELGYTVVNKEFSYNTIPNSLSDYELNIQDITEFSSFVGYLSPTEKDSFLFDYFQDIPHDKWYKPQYFHLIENYSYSIFSPLSKFVIVNRNKYSELYGKERIDKFISGLMLFAFETPKDLYGKPYNSLSDDEINKLLFSELAKIDSVFASKNRLNHEIMLVSMNVKENYNDTEIWNSLFTKGEYYNKHYSHFDKEWHNFPNNWYYRALQITPNNLEIKNYNETILKRAKSRLTESDYNKFAEGLSIKTVQRFVSSEKQSENSKKELTIALRILAKSHNVSKVWANDFLSKINVSDKDIINYKEEIIKNVL</sequence>
<organism evidence="4 5">
    <name type="scientific">Gaetbulibacter aestuarii</name>
    <dbReference type="NCBI Taxonomy" id="1502358"/>
    <lineage>
        <taxon>Bacteria</taxon>
        <taxon>Pseudomonadati</taxon>
        <taxon>Bacteroidota</taxon>
        <taxon>Flavobacteriia</taxon>
        <taxon>Flavobacteriales</taxon>
        <taxon>Flavobacteriaceae</taxon>
        <taxon>Gaetbulibacter</taxon>
    </lineage>
</organism>
<dbReference type="PROSITE" id="PS51352">
    <property type="entry name" value="THIOREDOXIN_2"/>
    <property type="match status" value="1"/>
</dbReference>
<evidence type="ECO:0000313" key="5">
    <source>
        <dbReference type="Proteomes" id="UP001610100"/>
    </source>
</evidence>
<dbReference type="PROSITE" id="PS00194">
    <property type="entry name" value="THIOREDOXIN_1"/>
    <property type="match status" value="1"/>
</dbReference>
<dbReference type="SUPFAM" id="SSF52833">
    <property type="entry name" value="Thioredoxin-like"/>
    <property type="match status" value="1"/>
</dbReference>
<dbReference type="Proteomes" id="UP001610100">
    <property type="component" value="Unassembled WGS sequence"/>
</dbReference>
<name>A0ABW7N176_9FLAO</name>
<evidence type="ECO:0000259" key="3">
    <source>
        <dbReference type="PROSITE" id="PS51352"/>
    </source>
</evidence>
<dbReference type="Pfam" id="PF13899">
    <property type="entry name" value="Thioredoxin_7"/>
    <property type="match status" value="1"/>
</dbReference>